<dbReference type="AlphaFoldDB" id="A0A1H8WRL5"/>
<protein>
    <submittedName>
        <fullName evidence="1">Uncharacterized protein</fullName>
    </submittedName>
</protein>
<dbReference type="Proteomes" id="UP000198775">
    <property type="component" value="Unassembled WGS sequence"/>
</dbReference>
<name>A0A1H8WRL5_9EURY</name>
<sequence length="118" mass="13270">MSSNPNQHGPAADAVAALREEVARLRDRVDALEDQIGGSSTLLRHAKDYRDARVLAALDAGDEVHLDRIRTLYQERSDVRDADTLRNRVRDLVQTEVFTPTGRQRWRYHGTGGEDCGE</sequence>
<proteinExistence type="predicted"/>
<dbReference type="EMBL" id="FOCX01000072">
    <property type="protein sequence ID" value="SEP30305.1"/>
    <property type="molecule type" value="Genomic_DNA"/>
</dbReference>
<evidence type="ECO:0000313" key="1">
    <source>
        <dbReference type="EMBL" id="SEP30305.1"/>
    </source>
</evidence>
<accession>A0A1H8WRL5</accession>
<gene>
    <name evidence="1" type="ORF">SAMN05216388_10721</name>
</gene>
<organism evidence="1 2">
    <name type="scientific">Halorientalis persicus</name>
    <dbReference type="NCBI Taxonomy" id="1367881"/>
    <lineage>
        <taxon>Archaea</taxon>
        <taxon>Methanobacteriati</taxon>
        <taxon>Methanobacteriota</taxon>
        <taxon>Stenosarchaea group</taxon>
        <taxon>Halobacteria</taxon>
        <taxon>Halobacteriales</taxon>
        <taxon>Haloarculaceae</taxon>
        <taxon>Halorientalis</taxon>
    </lineage>
</organism>
<keyword evidence="2" id="KW-1185">Reference proteome</keyword>
<reference evidence="2" key="1">
    <citation type="submission" date="2016-10" db="EMBL/GenBank/DDBJ databases">
        <authorList>
            <person name="Varghese N."/>
            <person name="Submissions S."/>
        </authorList>
    </citation>
    <scope>NUCLEOTIDE SEQUENCE [LARGE SCALE GENOMIC DNA]</scope>
    <source>
        <strain evidence="2">IBRC-M 10043</strain>
    </source>
</reference>
<dbReference type="RefSeq" id="WP_139203758.1">
    <property type="nucleotide sequence ID" value="NZ_FOCX01000072.1"/>
</dbReference>
<evidence type="ECO:0000313" key="2">
    <source>
        <dbReference type="Proteomes" id="UP000198775"/>
    </source>
</evidence>